<gene>
    <name evidence="9" type="ORF">WJX64_13820</name>
</gene>
<protein>
    <submittedName>
        <fullName evidence="9">Lipopolysaccharide biosynthesis protein</fullName>
    </submittedName>
</protein>
<evidence type="ECO:0000256" key="3">
    <source>
        <dbReference type="ARBA" id="ARBA00022475"/>
    </source>
</evidence>
<comment type="caution">
    <text evidence="9">The sequence shown here is derived from an EMBL/GenBank/DDBJ whole genome shotgun (WGS) entry which is preliminary data.</text>
</comment>
<dbReference type="Pfam" id="PF13440">
    <property type="entry name" value="Polysacc_synt_3"/>
    <property type="match status" value="1"/>
</dbReference>
<feature type="transmembrane region" description="Helical" evidence="8">
    <location>
        <begin position="424"/>
        <end position="448"/>
    </location>
</feature>
<feature type="compositionally biased region" description="Low complexity" evidence="7">
    <location>
        <begin position="529"/>
        <end position="548"/>
    </location>
</feature>
<proteinExistence type="inferred from homology"/>
<dbReference type="PANTHER" id="PTHR30250:SF10">
    <property type="entry name" value="LIPOPOLYSACCHARIDE BIOSYNTHESIS PROTEIN WZXC"/>
    <property type="match status" value="1"/>
</dbReference>
<feature type="transmembrane region" description="Helical" evidence="8">
    <location>
        <begin position="295"/>
        <end position="317"/>
    </location>
</feature>
<evidence type="ECO:0000313" key="10">
    <source>
        <dbReference type="Proteomes" id="UP001425155"/>
    </source>
</evidence>
<feature type="transmembrane region" description="Helical" evidence="8">
    <location>
        <begin position="368"/>
        <end position="388"/>
    </location>
</feature>
<evidence type="ECO:0000313" key="9">
    <source>
        <dbReference type="EMBL" id="MEN1947632.1"/>
    </source>
</evidence>
<name>A0ABU9W6N4_9MICO</name>
<feature type="transmembrane region" description="Helical" evidence="8">
    <location>
        <begin position="94"/>
        <end position="120"/>
    </location>
</feature>
<keyword evidence="10" id="KW-1185">Reference proteome</keyword>
<dbReference type="Proteomes" id="UP001425155">
    <property type="component" value="Unassembled WGS sequence"/>
</dbReference>
<comment type="similarity">
    <text evidence="2">Belongs to the polysaccharide synthase family.</text>
</comment>
<feature type="transmembrane region" description="Helical" evidence="8">
    <location>
        <begin position="158"/>
        <end position="184"/>
    </location>
</feature>
<dbReference type="CDD" id="cd13127">
    <property type="entry name" value="MATE_tuaB_like"/>
    <property type="match status" value="1"/>
</dbReference>
<evidence type="ECO:0000256" key="4">
    <source>
        <dbReference type="ARBA" id="ARBA00022692"/>
    </source>
</evidence>
<sequence>MTRTRRQPADDVEQSLATSASRGAVVMIGGQAVRVIVQLAGVVILARLLGPTDFGLVAMVTAVIGIGEVFRDFGLSSAAVQAKTLSPHQKDNLFWINTGIGALLSVVTFVLAGPIASLYGDDRLRLLTEVLSITFLLNGLSTQFRADLGRHLGFGRLVVADAVGQAIALVAAIVVGVMGGGYWALAVQQVGQAALVLIVLVIVTDWYPRGIHRHAGMRPLLSYGVTVFLAQMLNYVSRNVDSVIIGARFGPASLGLYNRSFQLVMLPLLQLQAPATRVALPVLSRLQDQRERFNAFISFGQTTLLTIVGLMFAFLGAQATAVVSIMLGEQWLEAVPVFQILLIAGWFQAAAYVSYWVFLSKGLTKENLWSALVTRPLTIGLILLGSLWGVYGVAAGFALGLGITWPIALFWISKVSDVDAKRLFFNGLRMIIVFGIATGASYASTLAVPADQPLLHLAIGSVALLGMLALEAAIWPRFRADVLQVIGARRYLSRARTAPAGRTPDADAPDAEASDAEAPYAETPDAATHEPAPASASATTSTDTPEPTTRTEKE</sequence>
<evidence type="ECO:0000256" key="5">
    <source>
        <dbReference type="ARBA" id="ARBA00022989"/>
    </source>
</evidence>
<feature type="region of interest" description="Disordered" evidence="7">
    <location>
        <begin position="497"/>
        <end position="554"/>
    </location>
</feature>
<keyword evidence="4 8" id="KW-0812">Transmembrane</keyword>
<feature type="transmembrane region" description="Helical" evidence="8">
    <location>
        <begin position="190"/>
        <end position="208"/>
    </location>
</feature>
<feature type="transmembrane region" description="Helical" evidence="8">
    <location>
        <begin position="337"/>
        <end position="359"/>
    </location>
</feature>
<accession>A0ABU9W6N4</accession>
<dbReference type="InterPro" id="IPR036259">
    <property type="entry name" value="MFS_trans_sf"/>
</dbReference>
<dbReference type="PANTHER" id="PTHR30250">
    <property type="entry name" value="PST FAMILY PREDICTED COLANIC ACID TRANSPORTER"/>
    <property type="match status" value="1"/>
</dbReference>
<evidence type="ECO:0000256" key="8">
    <source>
        <dbReference type="SAM" id="Phobius"/>
    </source>
</evidence>
<evidence type="ECO:0000256" key="2">
    <source>
        <dbReference type="ARBA" id="ARBA00007430"/>
    </source>
</evidence>
<dbReference type="SUPFAM" id="SSF103473">
    <property type="entry name" value="MFS general substrate transporter"/>
    <property type="match status" value="1"/>
</dbReference>
<evidence type="ECO:0000256" key="7">
    <source>
        <dbReference type="SAM" id="MobiDB-lite"/>
    </source>
</evidence>
<feature type="transmembrane region" description="Helical" evidence="8">
    <location>
        <begin position="394"/>
        <end position="412"/>
    </location>
</feature>
<evidence type="ECO:0000256" key="6">
    <source>
        <dbReference type="ARBA" id="ARBA00023136"/>
    </source>
</evidence>
<reference evidence="9 10" key="1">
    <citation type="submission" date="2024-03" db="EMBL/GenBank/DDBJ databases">
        <title>YIM 134122 draft genome.</title>
        <authorList>
            <person name="Zuo S."/>
            <person name="Xiong L."/>
        </authorList>
    </citation>
    <scope>NUCLEOTIDE SEQUENCE [LARGE SCALE GENOMIC DNA]</scope>
    <source>
        <strain evidence="9 10">YIM 134122</strain>
    </source>
</reference>
<comment type="subcellular location">
    <subcellularLocation>
        <location evidence="1">Cell membrane</location>
        <topology evidence="1">Multi-pass membrane protein</topology>
    </subcellularLocation>
</comment>
<keyword evidence="5 8" id="KW-1133">Transmembrane helix</keyword>
<keyword evidence="6 8" id="KW-0472">Membrane</keyword>
<feature type="transmembrane region" description="Helical" evidence="8">
    <location>
        <begin position="454"/>
        <end position="474"/>
    </location>
</feature>
<dbReference type="RefSeq" id="WP_342115013.1">
    <property type="nucleotide sequence ID" value="NZ_JBCAUN010000002.1"/>
</dbReference>
<evidence type="ECO:0000256" key="1">
    <source>
        <dbReference type="ARBA" id="ARBA00004651"/>
    </source>
</evidence>
<feature type="transmembrane region" description="Helical" evidence="8">
    <location>
        <begin position="54"/>
        <end position="73"/>
    </location>
</feature>
<dbReference type="InterPro" id="IPR050833">
    <property type="entry name" value="Poly_Biosynth_Transport"/>
</dbReference>
<dbReference type="EMBL" id="JBCLVG010000002">
    <property type="protein sequence ID" value="MEN1947632.1"/>
    <property type="molecule type" value="Genomic_DNA"/>
</dbReference>
<organism evidence="9 10">
    <name type="scientific">Leifsonia stereocauli</name>
    <dbReference type="NCBI Taxonomy" id="3134136"/>
    <lineage>
        <taxon>Bacteria</taxon>
        <taxon>Bacillati</taxon>
        <taxon>Actinomycetota</taxon>
        <taxon>Actinomycetes</taxon>
        <taxon>Micrococcales</taxon>
        <taxon>Microbacteriaceae</taxon>
        <taxon>Leifsonia</taxon>
    </lineage>
</organism>
<keyword evidence="3" id="KW-1003">Cell membrane</keyword>